<dbReference type="Gene3D" id="3.20.20.140">
    <property type="entry name" value="Metal-dependent hydrolases"/>
    <property type="match status" value="1"/>
</dbReference>
<gene>
    <name evidence="2" type="ORF">B0H66DRAFT_233314</name>
</gene>
<dbReference type="Proteomes" id="UP001283341">
    <property type="component" value="Unassembled WGS sequence"/>
</dbReference>
<sequence>MCPPTRDEPAEEMGSSEKSVQTESQAPFPWHVGVCDAHCHPTDTMPSIASIGNMKARVLTIMATRSQDQTLVASVAADHAIQSRDILSDSAGPRGTKVVPAYGWHPWFSHQLYNDSAEAPTYALDNTSESQKPRHYEAVLTPAPDAAFVASLPEPQPLSEFLAATRQRLLALPTAMVGEIGVDRAFRLPSGDVEQSSRDENITPGGREGRMLSPYHVKMEHQLLVLKAQLRLAGEIGRPVSVHGVQAHGVLFDALASLWKGYEKEVISRRKKRLVAQGAEDFSSDDEDENEEPYTAKPFPPRICLHSFSGPPQMLRQYLNPEIPATLFFSFSIGVNLGGPKSEAKFAEVIQACPDDKLLIESDLHTAGDQMDEQLEQIGRKVCEIKGWTLDEGLVRLRRNYEDFVYA</sequence>
<accession>A0AAE0I4V0</accession>
<evidence type="ECO:0000256" key="1">
    <source>
        <dbReference type="SAM" id="MobiDB-lite"/>
    </source>
</evidence>
<reference evidence="2" key="2">
    <citation type="submission" date="2023-06" db="EMBL/GenBank/DDBJ databases">
        <authorList>
            <consortium name="Lawrence Berkeley National Laboratory"/>
            <person name="Haridas S."/>
            <person name="Hensen N."/>
            <person name="Bonometti L."/>
            <person name="Westerberg I."/>
            <person name="Brannstrom I.O."/>
            <person name="Guillou S."/>
            <person name="Cros-Aarteil S."/>
            <person name="Calhoun S."/>
            <person name="Kuo A."/>
            <person name="Mondo S."/>
            <person name="Pangilinan J."/>
            <person name="Riley R."/>
            <person name="Labutti K."/>
            <person name="Andreopoulos B."/>
            <person name="Lipzen A."/>
            <person name="Chen C."/>
            <person name="Yanf M."/>
            <person name="Daum C."/>
            <person name="Ng V."/>
            <person name="Clum A."/>
            <person name="Steindorff A."/>
            <person name="Ohm R."/>
            <person name="Martin F."/>
            <person name="Silar P."/>
            <person name="Natvig D."/>
            <person name="Lalanne C."/>
            <person name="Gautier V."/>
            <person name="Ament-Velasquez S.L."/>
            <person name="Kruys A."/>
            <person name="Hutchinson M.I."/>
            <person name="Powell A.J."/>
            <person name="Barry K."/>
            <person name="Miller A.N."/>
            <person name="Grigoriev I.V."/>
            <person name="Debuchy R."/>
            <person name="Gladieux P."/>
            <person name="Thoren M.H."/>
            <person name="Johannesson H."/>
        </authorList>
    </citation>
    <scope>NUCLEOTIDE SEQUENCE</scope>
    <source>
        <strain evidence="2">CBS 118394</strain>
    </source>
</reference>
<proteinExistence type="predicted"/>
<dbReference type="AlphaFoldDB" id="A0AAE0I4V0"/>
<dbReference type="GO" id="GO:0016788">
    <property type="term" value="F:hydrolase activity, acting on ester bonds"/>
    <property type="evidence" value="ECO:0007669"/>
    <property type="project" value="InterPro"/>
</dbReference>
<dbReference type="PANTHER" id="PTHR47345">
    <property type="entry name" value="CUT9-INTERACTING PROTEIN SCN1"/>
    <property type="match status" value="1"/>
</dbReference>
<organism evidence="2 3">
    <name type="scientific">Apodospora peruviana</name>
    <dbReference type="NCBI Taxonomy" id="516989"/>
    <lineage>
        <taxon>Eukaryota</taxon>
        <taxon>Fungi</taxon>
        <taxon>Dikarya</taxon>
        <taxon>Ascomycota</taxon>
        <taxon>Pezizomycotina</taxon>
        <taxon>Sordariomycetes</taxon>
        <taxon>Sordariomycetidae</taxon>
        <taxon>Sordariales</taxon>
        <taxon>Lasiosphaeriaceae</taxon>
        <taxon>Apodospora</taxon>
    </lineage>
</organism>
<keyword evidence="3" id="KW-1185">Reference proteome</keyword>
<name>A0AAE0I4V0_9PEZI</name>
<comment type="caution">
    <text evidence="2">The sequence shown here is derived from an EMBL/GenBank/DDBJ whole genome shotgun (WGS) entry which is preliminary data.</text>
</comment>
<dbReference type="InterPro" id="IPR053044">
    <property type="entry name" value="Metallo-hydrolase/TatD-type"/>
</dbReference>
<dbReference type="EMBL" id="JAUEDM010000004">
    <property type="protein sequence ID" value="KAK3318329.1"/>
    <property type="molecule type" value="Genomic_DNA"/>
</dbReference>
<protein>
    <recommendedName>
        <fullName evidence="4">Cut9 interacting protein Scn1</fullName>
    </recommendedName>
</protein>
<dbReference type="PANTHER" id="PTHR47345:SF1">
    <property type="entry name" value="CUT9-INTERACTING PROTEIN SCN1"/>
    <property type="match status" value="1"/>
</dbReference>
<reference evidence="2" key="1">
    <citation type="journal article" date="2023" name="Mol. Phylogenet. Evol.">
        <title>Genome-scale phylogeny and comparative genomics of the fungal order Sordariales.</title>
        <authorList>
            <person name="Hensen N."/>
            <person name="Bonometti L."/>
            <person name="Westerberg I."/>
            <person name="Brannstrom I.O."/>
            <person name="Guillou S."/>
            <person name="Cros-Aarteil S."/>
            <person name="Calhoun S."/>
            <person name="Haridas S."/>
            <person name="Kuo A."/>
            <person name="Mondo S."/>
            <person name="Pangilinan J."/>
            <person name="Riley R."/>
            <person name="LaButti K."/>
            <person name="Andreopoulos B."/>
            <person name="Lipzen A."/>
            <person name="Chen C."/>
            <person name="Yan M."/>
            <person name="Daum C."/>
            <person name="Ng V."/>
            <person name="Clum A."/>
            <person name="Steindorff A."/>
            <person name="Ohm R.A."/>
            <person name="Martin F."/>
            <person name="Silar P."/>
            <person name="Natvig D.O."/>
            <person name="Lalanne C."/>
            <person name="Gautier V."/>
            <person name="Ament-Velasquez S.L."/>
            <person name="Kruys A."/>
            <person name="Hutchinson M.I."/>
            <person name="Powell A.J."/>
            <person name="Barry K."/>
            <person name="Miller A.N."/>
            <person name="Grigoriev I.V."/>
            <person name="Debuchy R."/>
            <person name="Gladieux P."/>
            <person name="Hiltunen Thoren M."/>
            <person name="Johannesson H."/>
        </authorList>
    </citation>
    <scope>NUCLEOTIDE SEQUENCE</scope>
    <source>
        <strain evidence="2">CBS 118394</strain>
    </source>
</reference>
<feature type="compositionally biased region" description="Acidic residues" evidence="1">
    <location>
        <begin position="282"/>
        <end position="292"/>
    </location>
</feature>
<feature type="region of interest" description="Disordered" evidence="1">
    <location>
        <begin position="1"/>
        <end position="24"/>
    </location>
</feature>
<dbReference type="InterPro" id="IPR032466">
    <property type="entry name" value="Metal_Hydrolase"/>
</dbReference>
<evidence type="ECO:0008006" key="4">
    <source>
        <dbReference type="Google" id="ProtNLM"/>
    </source>
</evidence>
<dbReference type="SUPFAM" id="SSF51556">
    <property type="entry name" value="Metallo-dependent hydrolases"/>
    <property type="match status" value="1"/>
</dbReference>
<evidence type="ECO:0000313" key="2">
    <source>
        <dbReference type="EMBL" id="KAK3318329.1"/>
    </source>
</evidence>
<evidence type="ECO:0000313" key="3">
    <source>
        <dbReference type="Proteomes" id="UP001283341"/>
    </source>
</evidence>
<dbReference type="InterPro" id="IPR001130">
    <property type="entry name" value="TatD-like"/>
</dbReference>
<dbReference type="Pfam" id="PF01026">
    <property type="entry name" value="TatD_DNase"/>
    <property type="match status" value="1"/>
</dbReference>
<feature type="region of interest" description="Disordered" evidence="1">
    <location>
        <begin position="277"/>
        <end position="296"/>
    </location>
</feature>